<sequence length="309" mass="37299">MNLTENDFIPYRCFNHNDRHLTVLGMHLKEFNQSVLQFKMNGINLVDLDIHSGHRTFAINAPINRTMVRHNDSQIFQYKIDRCNFRMECSNYYDKRKDELNLCVYTRRKLEVIQPFLNFYQVFADRIFVYNNERKHAETFHPLESHPKQFKVIPWYLDELRDLNISSSVYDELVAHNYRNYSRDAQKVQTNDCMYKNRNTNMVLMVDDDEYLNFLNRNFYRQIYEEVKDDYDDIVMYRNFCNTTIVAETRLSAVFAKSSAQCPMDKRPRLEKAFVLPKNCRLYEIHRCTSKNSYSLRHLNIYLAHASYR</sequence>
<dbReference type="EMBL" id="HG001552">
    <property type="protein sequence ID" value="CDF32716.1"/>
    <property type="molecule type" value="Genomic_DNA"/>
</dbReference>
<keyword evidence="2" id="KW-1185">Reference proteome</keyword>
<evidence type="ECO:0000313" key="1">
    <source>
        <dbReference type="EMBL" id="CDF32716.1"/>
    </source>
</evidence>
<dbReference type="OrthoDB" id="4222at2759"/>
<dbReference type="RefSeq" id="XP_005712487.1">
    <property type="nucleotide sequence ID" value="XM_005712430.1"/>
</dbReference>
<evidence type="ECO:0000313" key="2">
    <source>
        <dbReference type="Proteomes" id="UP000012073"/>
    </source>
</evidence>
<dbReference type="AlphaFoldDB" id="R7Q5R2"/>
<accession>R7Q5R2</accession>
<reference evidence="2" key="1">
    <citation type="journal article" date="2013" name="Proc. Natl. Acad. Sci. U.S.A.">
        <title>Genome structure and metabolic features in the red seaweed Chondrus crispus shed light on evolution of the Archaeplastida.</title>
        <authorList>
            <person name="Collen J."/>
            <person name="Porcel B."/>
            <person name="Carre W."/>
            <person name="Ball S.G."/>
            <person name="Chaparro C."/>
            <person name="Tonon T."/>
            <person name="Barbeyron T."/>
            <person name="Michel G."/>
            <person name="Noel B."/>
            <person name="Valentin K."/>
            <person name="Elias M."/>
            <person name="Artiguenave F."/>
            <person name="Arun A."/>
            <person name="Aury J.M."/>
            <person name="Barbosa-Neto J.F."/>
            <person name="Bothwell J.H."/>
            <person name="Bouget F.Y."/>
            <person name="Brillet L."/>
            <person name="Cabello-Hurtado F."/>
            <person name="Capella-Gutierrez S."/>
            <person name="Charrier B."/>
            <person name="Cladiere L."/>
            <person name="Cock J.M."/>
            <person name="Coelho S.M."/>
            <person name="Colleoni C."/>
            <person name="Czjzek M."/>
            <person name="Da Silva C."/>
            <person name="Delage L."/>
            <person name="Denoeud F."/>
            <person name="Deschamps P."/>
            <person name="Dittami S.M."/>
            <person name="Gabaldon T."/>
            <person name="Gachon C.M."/>
            <person name="Groisillier A."/>
            <person name="Herve C."/>
            <person name="Jabbari K."/>
            <person name="Katinka M."/>
            <person name="Kloareg B."/>
            <person name="Kowalczyk N."/>
            <person name="Labadie K."/>
            <person name="Leblanc C."/>
            <person name="Lopez P.J."/>
            <person name="McLachlan D.H."/>
            <person name="Meslet-Cladiere L."/>
            <person name="Moustafa A."/>
            <person name="Nehr Z."/>
            <person name="Nyvall Collen P."/>
            <person name="Panaud O."/>
            <person name="Partensky F."/>
            <person name="Poulain J."/>
            <person name="Rensing S.A."/>
            <person name="Rousvoal S."/>
            <person name="Samson G."/>
            <person name="Symeonidi A."/>
            <person name="Weissenbach J."/>
            <person name="Zambounis A."/>
            <person name="Wincker P."/>
            <person name="Boyen C."/>
        </authorList>
    </citation>
    <scope>NUCLEOTIDE SEQUENCE [LARGE SCALE GENOMIC DNA]</scope>
    <source>
        <strain evidence="2">cv. Stackhouse</strain>
    </source>
</reference>
<proteinExistence type="predicted"/>
<evidence type="ECO:0008006" key="3">
    <source>
        <dbReference type="Google" id="ProtNLM"/>
    </source>
</evidence>
<protein>
    <recommendedName>
        <fullName evidence="3">Glycosyltransferase family 92 protein</fullName>
    </recommendedName>
</protein>
<dbReference type="Gramene" id="CDF32716">
    <property type="protein sequence ID" value="CDF32716"/>
    <property type="gene ID" value="CHC_T00001075001"/>
</dbReference>
<name>R7Q5R2_CHOCR</name>
<dbReference type="KEGG" id="ccp:CHC_T00001075001"/>
<gene>
    <name evidence="1" type="ORF">CHC_T00001075001</name>
</gene>
<dbReference type="GeneID" id="17320204"/>
<organism evidence="1 2">
    <name type="scientific">Chondrus crispus</name>
    <name type="common">Carrageen Irish moss</name>
    <name type="synonym">Polymorpha crispa</name>
    <dbReference type="NCBI Taxonomy" id="2769"/>
    <lineage>
        <taxon>Eukaryota</taxon>
        <taxon>Rhodophyta</taxon>
        <taxon>Florideophyceae</taxon>
        <taxon>Rhodymeniophycidae</taxon>
        <taxon>Gigartinales</taxon>
        <taxon>Gigartinaceae</taxon>
        <taxon>Chondrus</taxon>
    </lineage>
</organism>
<dbReference type="Proteomes" id="UP000012073">
    <property type="component" value="Unassembled WGS sequence"/>
</dbReference>